<dbReference type="OrthoDB" id="7679210at2"/>
<keyword evidence="2" id="KW-1185">Reference proteome</keyword>
<sequence length="78" mass="9084">MGLEEKRKDLDSEKQKRLLTRLVEELSKSDPDLYYRSTSEVAMQIEGLIGRAGRLSLEDRQLLSRLSRRDIEVLLSLH</sequence>
<dbReference type="RefSeq" id="WP_058318826.1">
    <property type="nucleotide sequence ID" value="NZ_CYSF01000007.1"/>
</dbReference>
<reference evidence="1 2" key="1">
    <citation type="submission" date="2015-09" db="EMBL/GenBank/DDBJ databases">
        <authorList>
            <consortium name="Swine Surveillance"/>
        </authorList>
    </citation>
    <scope>NUCLEOTIDE SEQUENCE [LARGE SCALE GENOMIC DNA]</scope>
    <source>
        <strain evidence="1 2">CECT 8383</strain>
    </source>
</reference>
<dbReference type="Proteomes" id="UP000051681">
    <property type="component" value="Unassembled WGS sequence"/>
</dbReference>
<name>A0A0P1GQR5_9RHOB</name>
<dbReference type="STRING" id="340021.TM5383_01975"/>
<organism evidence="1 2">
    <name type="scientific">Thalassovita mediterranea</name>
    <dbReference type="NCBI Taxonomy" id="340021"/>
    <lineage>
        <taxon>Bacteria</taxon>
        <taxon>Pseudomonadati</taxon>
        <taxon>Pseudomonadota</taxon>
        <taxon>Alphaproteobacteria</taxon>
        <taxon>Rhodobacterales</taxon>
        <taxon>Roseobacteraceae</taxon>
        <taxon>Thalassovita</taxon>
    </lineage>
</organism>
<protein>
    <submittedName>
        <fullName evidence="1">Uncharacterized protein</fullName>
    </submittedName>
</protein>
<proteinExistence type="predicted"/>
<dbReference type="EMBL" id="CYSF01000007">
    <property type="protein sequence ID" value="CUH84761.1"/>
    <property type="molecule type" value="Genomic_DNA"/>
</dbReference>
<evidence type="ECO:0000313" key="2">
    <source>
        <dbReference type="Proteomes" id="UP000051681"/>
    </source>
</evidence>
<accession>A0A0P1GQR5</accession>
<dbReference type="AlphaFoldDB" id="A0A0P1GQR5"/>
<gene>
    <name evidence="1" type="ORF">TM5383_01975</name>
</gene>
<evidence type="ECO:0000313" key="1">
    <source>
        <dbReference type="EMBL" id="CUH84761.1"/>
    </source>
</evidence>